<dbReference type="OrthoDB" id="2013610at2759"/>
<dbReference type="Pfam" id="PF19259">
    <property type="entry name" value="Ty3_capsid"/>
    <property type="match status" value="1"/>
</dbReference>
<gene>
    <name evidence="3" type="ORF">FRX31_026271</name>
</gene>
<comment type="caution">
    <text evidence="3">The sequence shown here is derived from an EMBL/GenBank/DDBJ whole genome shotgun (WGS) entry which is preliminary data.</text>
</comment>
<keyword evidence="4" id="KW-1185">Reference proteome</keyword>
<dbReference type="AlphaFoldDB" id="A0A7J6VGW5"/>
<reference evidence="3 4" key="1">
    <citation type="submission" date="2020-06" db="EMBL/GenBank/DDBJ databases">
        <title>Transcriptomic and genomic resources for Thalictrum thalictroides and T. hernandezii: Facilitating candidate gene discovery in an emerging model plant lineage.</title>
        <authorList>
            <person name="Arias T."/>
            <person name="Riano-Pachon D.M."/>
            <person name="Di Stilio V.S."/>
        </authorList>
    </citation>
    <scope>NUCLEOTIDE SEQUENCE [LARGE SCALE GENOMIC DNA]</scope>
    <source>
        <strain evidence="4">cv. WT478/WT964</strain>
        <tissue evidence="3">Leaves</tissue>
    </source>
</reference>
<sequence>MTEITRNQKIEANQKNLETRMDDMTSKQSALSDDVGVIRGDVDEIKVSMKNMTDRFDLISQGLESILGIKMDVGKVSTAEDSSQLRPTSSTSQGSIVGQGSAAGHGSILGAPPTLPARLGEGSNGSPSQLHVPNQMPSNSYNRTPDNSYPTNGFVNTYGNFKVPKIDFPRFNGEDVRGWIMKAARYFLFNPIDKSQMVLFASLHLEGRADTWFRCTYDSYDKLQWIDFTDAIRARFSEEAQENIIGDFNKLVQVSTVVDYQNKFEELKALVLLKNKHFTEEYFVDSFISGLKDEIKHHVQMFHPKELYHAVNLARLQEAILESLQKSFKGTVRSTFSSQGSPSSPNVTNVGSNPWQSGSSFNSNFKAPSSFTPGATSSPTRSST</sequence>
<feature type="domain" description="Ty3 transposon capsid-like protein" evidence="2">
    <location>
        <begin position="195"/>
        <end position="323"/>
    </location>
</feature>
<evidence type="ECO:0000313" key="3">
    <source>
        <dbReference type="EMBL" id="KAF5184143.1"/>
    </source>
</evidence>
<evidence type="ECO:0000313" key="4">
    <source>
        <dbReference type="Proteomes" id="UP000554482"/>
    </source>
</evidence>
<feature type="region of interest" description="Disordered" evidence="1">
    <location>
        <begin position="335"/>
        <end position="384"/>
    </location>
</feature>
<feature type="compositionally biased region" description="Low complexity" evidence="1">
    <location>
        <begin position="335"/>
        <end position="344"/>
    </location>
</feature>
<proteinExistence type="predicted"/>
<feature type="region of interest" description="Disordered" evidence="1">
    <location>
        <begin position="78"/>
        <end position="148"/>
    </location>
</feature>
<evidence type="ECO:0000256" key="1">
    <source>
        <dbReference type="SAM" id="MobiDB-lite"/>
    </source>
</evidence>
<dbReference type="InterPro" id="IPR045358">
    <property type="entry name" value="Ty3_capsid"/>
</dbReference>
<name>A0A7J6VGW5_THATH</name>
<dbReference type="Proteomes" id="UP000554482">
    <property type="component" value="Unassembled WGS sequence"/>
</dbReference>
<protein>
    <submittedName>
        <fullName evidence="3">Retrotransposon-related protein</fullName>
    </submittedName>
</protein>
<feature type="non-terminal residue" evidence="3">
    <location>
        <position position="384"/>
    </location>
</feature>
<feature type="compositionally biased region" description="Polar residues" evidence="1">
    <location>
        <begin position="79"/>
        <end position="98"/>
    </location>
</feature>
<evidence type="ECO:0000259" key="2">
    <source>
        <dbReference type="Pfam" id="PF19259"/>
    </source>
</evidence>
<organism evidence="3 4">
    <name type="scientific">Thalictrum thalictroides</name>
    <name type="common">Rue-anemone</name>
    <name type="synonym">Anemone thalictroides</name>
    <dbReference type="NCBI Taxonomy" id="46969"/>
    <lineage>
        <taxon>Eukaryota</taxon>
        <taxon>Viridiplantae</taxon>
        <taxon>Streptophyta</taxon>
        <taxon>Embryophyta</taxon>
        <taxon>Tracheophyta</taxon>
        <taxon>Spermatophyta</taxon>
        <taxon>Magnoliopsida</taxon>
        <taxon>Ranunculales</taxon>
        <taxon>Ranunculaceae</taxon>
        <taxon>Thalictroideae</taxon>
        <taxon>Thalictrum</taxon>
    </lineage>
</organism>
<feature type="compositionally biased region" description="Polar residues" evidence="1">
    <location>
        <begin position="124"/>
        <end position="148"/>
    </location>
</feature>
<accession>A0A7J6VGW5</accession>
<dbReference type="EMBL" id="JABWDY010032496">
    <property type="protein sequence ID" value="KAF5184143.1"/>
    <property type="molecule type" value="Genomic_DNA"/>
</dbReference>
<feature type="compositionally biased region" description="Polar residues" evidence="1">
    <location>
        <begin position="345"/>
        <end position="384"/>
    </location>
</feature>